<dbReference type="SUPFAM" id="SSF103481">
    <property type="entry name" value="Multidrug resistance efflux transporter EmrE"/>
    <property type="match status" value="2"/>
</dbReference>
<feature type="domain" description="EamA" evidence="7">
    <location>
        <begin position="150"/>
        <end position="281"/>
    </location>
</feature>
<dbReference type="Pfam" id="PF00892">
    <property type="entry name" value="EamA"/>
    <property type="match status" value="2"/>
</dbReference>
<reference evidence="8 9" key="2">
    <citation type="submission" date="2018-06" db="EMBL/GenBank/DDBJ databases">
        <title>Metagenomic assembly of (sub)arctic Cyanobacteria and their associated microbiome from non-axenic cultures.</title>
        <authorList>
            <person name="Baurain D."/>
        </authorList>
    </citation>
    <scope>NUCLEOTIDE SEQUENCE [LARGE SCALE GENOMIC DNA]</scope>
    <source>
        <strain evidence="8">ULC027bin1</strain>
    </source>
</reference>
<evidence type="ECO:0000256" key="1">
    <source>
        <dbReference type="ARBA" id="ARBA00004141"/>
    </source>
</evidence>
<comment type="subcellular location">
    <subcellularLocation>
        <location evidence="1">Membrane</location>
        <topology evidence="1">Multi-pass membrane protein</topology>
    </subcellularLocation>
</comment>
<dbReference type="EMBL" id="QBMP01000070">
    <property type="protein sequence ID" value="PZO56476.1"/>
    <property type="molecule type" value="Genomic_DNA"/>
</dbReference>
<evidence type="ECO:0000259" key="7">
    <source>
        <dbReference type="Pfam" id="PF00892"/>
    </source>
</evidence>
<organism evidence="8 9">
    <name type="scientific">Phormidesmis priestleyi</name>
    <dbReference type="NCBI Taxonomy" id="268141"/>
    <lineage>
        <taxon>Bacteria</taxon>
        <taxon>Bacillati</taxon>
        <taxon>Cyanobacteriota</taxon>
        <taxon>Cyanophyceae</taxon>
        <taxon>Leptolyngbyales</taxon>
        <taxon>Leptolyngbyaceae</taxon>
        <taxon>Phormidesmis</taxon>
    </lineage>
</organism>
<feature type="transmembrane region" description="Helical" evidence="6">
    <location>
        <begin position="240"/>
        <end position="259"/>
    </location>
</feature>
<proteinExistence type="inferred from homology"/>
<evidence type="ECO:0000256" key="3">
    <source>
        <dbReference type="ARBA" id="ARBA00022692"/>
    </source>
</evidence>
<evidence type="ECO:0000256" key="4">
    <source>
        <dbReference type="ARBA" id="ARBA00022989"/>
    </source>
</evidence>
<dbReference type="GO" id="GO:0016020">
    <property type="term" value="C:membrane"/>
    <property type="evidence" value="ECO:0007669"/>
    <property type="project" value="UniProtKB-SubCell"/>
</dbReference>
<keyword evidence="4 6" id="KW-1133">Transmembrane helix</keyword>
<evidence type="ECO:0000313" key="9">
    <source>
        <dbReference type="Proteomes" id="UP000249794"/>
    </source>
</evidence>
<name>A0A2W4XGW1_9CYAN</name>
<feature type="transmembrane region" description="Helical" evidence="6">
    <location>
        <begin position="95"/>
        <end position="113"/>
    </location>
</feature>
<feature type="transmembrane region" description="Helical" evidence="6">
    <location>
        <begin position="178"/>
        <end position="197"/>
    </location>
</feature>
<feature type="transmembrane region" description="Helical" evidence="6">
    <location>
        <begin position="122"/>
        <end position="141"/>
    </location>
</feature>
<evidence type="ECO:0000256" key="2">
    <source>
        <dbReference type="ARBA" id="ARBA00007362"/>
    </source>
</evidence>
<gene>
    <name evidence="8" type="ORF">DCF15_08625</name>
</gene>
<dbReference type="Proteomes" id="UP000249794">
    <property type="component" value="Unassembled WGS sequence"/>
</dbReference>
<feature type="transmembrane region" description="Helical" evidence="6">
    <location>
        <begin position="7"/>
        <end position="27"/>
    </location>
</feature>
<dbReference type="InterPro" id="IPR037185">
    <property type="entry name" value="EmrE-like"/>
</dbReference>
<accession>A0A2W4XGW1</accession>
<feature type="transmembrane region" description="Helical" evidence="6">
    <location>
        <begin position="33"/>
        <end position="52"/>
    </location>
</feature>
<protein>
    <submittedName>
        <fullName evidence="8">EamA family transporter</fullName>
    </submittedName>
</protein>
<reference evidence="9" key="1">
    <citation type="submission" date="2018-04" db="EMBL/GenBank/DDBJ databases">
        <authorList>
            <person name="Cornet L."/>
        </authorList>
    </citation>
    <scope>NUCLEOTIDE SEQUENCE [LARGE SCALE GENOMIC DNA]</scope>
</reference>
<feature type="transmembrane region" description="Helical" evidence="6">
    <location>
        <begin position="64"/>
        <end position="89"/>
    </location>
</feature>
<feature type="transmembrane region" description="Helical" evidence="6">
    <location>
        <begin position="147"/>
        <end position="166"/>
    </location>
</feature>
<keyword evidence="5 6" id="KW-0472">Membrane</keyword>
<keyword evidence="3 6" id="KW-0812">Transmembrane</keyword>
<dbReference type="PANTHER" id="PTHR32322">
    <property type="entry name" value="INNER MEMBRANE TRANSPORTER"/>
    <property type="match status" value="1"/>
</dbReference>
<feature type="transmembrane region" description="Helical" evidence="6">
    <location>
        <begin position="265"/>
        <end position="285"/>
    </location>
</feature>
<sequence length="292" mass="30839">MKASDVVELLILAALWGGSFLFLRIAAPVLGPIWLIEIRVLIAGLALLPLLIRANIWGEVRRNAFPLFVVGCINSALPFSLLAFASIFLPTGFTSILNATAPLFGTLVAAIWIKEKLTFGRAVGLALGFIGVMSLIGWKPLETTPSFLMAVGAGLLAALLYAIAAPYTQQQLSGVPPIAIATISQLSAAIFLLPALPFTPPKVIPSASVLLAVLTLALFCTSIAYLLYFRLIQNVGSTTALSVVYLVPVFAILWGAIFLSEPITIAMGLGCGLVLLGTAIANNLFSSLFTKK</sequence>
<feature type="transmembrane region" description="Helical" evidence="6">
    <location>
        <begin position="203"/>
        <end position="228"/>
    </location>
</feature>
<dbReference type="InterPro" id="IPR000620">
    <property type="entry name" value="EamA_dom"/>
</dbReference>
<dbReference type="InterPro" id="IPR050638">
    <property type="entry name" value="AA-Vitamin_Transporters"/>
</dbReference>
<comment type="caution">
    <text evidence="8">The sequence shown here is derived from an EMBL/GenBank/DDBJ whole genome shotgun (WGS) entry which is preliminary data.</text>
</comment>
<dbReference type="PANTHER" id="PTHR32322:SF9">
    <property type="entry name" value="AMINO-ACID METABOLITE EFFLUX PUMP-RELATED"/>
    <property type="match status" value="1"/>
</dbReference>
<evidence type="ECO:0000256" key="5">
    <source>
        <dbReference type="ARBA" id="ARBA00023136"/>
    </source>
</evidence>
<dbReference type="AlphaFoldDB" id="A0A2W4XGW1"/>
<evidence type="ECO:0000313" key="8">
    <source>
        <dbReference type="EMBL" id="PZO56476.1"/>
    </source>
</evidence>
<feature type="domain" description="EamA" evidence="7">
    <location>
        <begin position="9"/>
        <end position="135"/>
    </location>
</feature>
<comment type="similarity">
    <text evidence="2">Belongs to the EamA transporter family.</text>
</comment>
<evidence type="ECO:0000256" key="6">
    <source>
        <dbReference type="SAM" id="Phobius"/>
    </source>
</evidence>